<evidence type="ECO:0000313" key="3">
    <source>
        <dbReference type="Proteomes" id="UP001597368"/>
    </source>
</evidence>
<feature type="region of interest" description="Disordered" evidence="1">
    <location>
        <begin position="23"/>
        <end position="54"/>
    </location>
</feature>
<feature type="compositionally biased region" description="Polar residues" evidence="1">
    <location>
        <begin position="32"/>
        <end position="45"/>
    </location>
</feature>
<comment type="caution">
    <text evidence="2">The sequence shown here is derived from an EMBL/GenBank/DDBJ whole genome shotgun (WGS) entry which is preliminary data.</text>
</comment>
<sequence length="54" mass="5936">MGKVWFVTGSTRGLGRDFVEAALSRPTRSRHASWNSRPTSNSPGDRSSDEIVTD</sequence>
<dbReference type="EMBL" id="JBHUFV010000068">
    <property type="protein sequence ID" value="MFD1938530.1"/>
    <property type="molecule type" value="Genomic_DNA"/>
</dbReference>
<evidence type="ECO:0008006" key="4">
    <source>
        <dbReference type="Google" id="ProtNLM"/>
    </source>
</evidence>
<name>A0ABW4TC03_9ACTN</name>
<keyword evidence="3" id="KW-1185">Reference proteome</keyword>
<organism evidence="2 3">
    <name type="scientific">Nonomuraea mangrovi</name>
    <dbReference type="NCBI Taxonomy" id="2316207"/>
    <lineage>
        <taxon>Bacteria</taxon>
        <taxon>Bacillati</taxon>
        <taxon>Actinomycetota</taxon>
        <taxon>Actinomycetes</taxon>
        <taxon>Streptosporangiales</taxon>
        <taxon>Streptosporangiaceae</taxon>
        <taxon>Nonomuraea</taxon>
    </lineage>
</organism>
<evidence type="ECO:0000313" key="2">
    <source>
        <dbReference type="EMBL" id="MFD1938530.1"/>
    </source>
</evidence>
<proteinExistence type="predicted"/>
<reference evidence="3" key="1">
    <citation type="journal article" date="2019" name="Int. J. Syst. Evol. Microbiol.">
        <title>The Global Catalogue of Microorganisms (GCM) 10K type strain sequencing project: providing services to taxonomists for standard genome sequencing and annotation.</title>
        <authorList>
            <consortium name="The Broad Institute Genomics Platform"/>
            <consortium name="The Broad Institute Genome Sequencing Center for Infectious Disease"/>
            <person name="Wu L."/>
            <person name="Ma J."/>
        </authorList>
    </citation>
    <scope>NUCLEOTIDE SEQUENCE [LARGE SCALE GENOMIC DNA]</scope>
    <source>
        <strain evidence="3">ICMP 6774ER</strain>
    </source>
</reference>
<protein>
    <recommendedName>
        <fullName evidence="4">SDR family NAD(P)-dependent oxidoreductase</fullName>
    </recommendedName>
</protein>
<gene>
    <name evidence="2" type="ORF">ACFSKW_44355</name>
</gene>
<evidence type="ECO:0000256" key="1">
    <source>
        <dbReference type="SAM" id="MobiDB-lite"/>
    </source>
</evidence>
<accession>A0ABW4TC03</accession>
<dbReference type="Proteomes" id="UP001597368">
    <property type="component" value="Unassembled WGS sequence"/>
</dbReference>
<dbReference type="RefSeq" id="WP_379580618.1">
    <property type="nucleotide sequence ID" value="NZ_JBHUFV010000068.1"/>
</dbReference>